<proteinExistence type="predicted"/>
<dbReference type="EMBL" id="CP080507">
    <property type="protein sequence ID" value="QYM77961.1"/>
    <property type="molecule type" value="Genomic_DNA"/>
</dbReference>
<keyword evidence="1" id="KW-0732">Signal</keyword>
<evidence type="ECO:0000256" key="1">
    <source>
        <dbReference type="SAM" id="SignalP"/>
    </source>
</evidence>
<keyword evidence="3" id="KW-1185">Reference proteome</keyword>
<gene>
    <name evidence="2" type="ORF">K0B96_11625</name>
</gene>
<dbReference type="AlphaFoldDB" id="A0A8F9TTX5"/>
<sequence>MFSSRSLLVVLFLLAASRLCAAVSLVGQVGTLFQSDATTPIPAGSIAILVADTNKTSHAGLANPVGTTLTVGSYLGGNSDDLIVGLYSASDLGGGIIGVDFGGTTLTYGDSFSAGTDLWLLWFPSQSVAGAVLGAGVPFGSYRSDTIDFASGSDIAFVAPRDGSISSLFAFSASTGYGLASNAELSATALTTATQPPSDLTLSRRSFNILAGANAFVGSLATTDADSTAFSYTLVAGPGDTDNAHFNLSGAALRASDPSSFSLGSYSVRIQTDDGDGGILAKTFTVTASYVGAYFGTFASGGSWALHVRDDNSAVFLAFLPARGSVLVANLTLASDGSFSVTDSELTADGAVPVAIGATGHPASPAASLYTLSGSIGAMGTVSGSITGIGDTLTGTLAPATGPAQNSAGFYSASALGTDHGSTYTIVGASGQALIVTTGDTSVDGATGTIDAQGHLTATTQQNAQLTLAIDASGHSLTADLTPAGASTPISFAGLSDTITPEARLVNLSVRSATGTGSETLIVGFVVGGSGDKTLLLRGIGPGLTTFGVTNAVADPGMHLFTGTNEVDANDDWDGSATTAQTFARVGAFPLTAGSKDASLLSPLSAGVYSFHISASAAASGVALAEIYDTDTAASTTHLVNISARTQVGSGQNILIAGFVVGGNAPQTLLLRGVGPTLAGFGVTGTLADPQLELFRDGTSIAHNDNWGGTPALKNAFALVGAFPFGSDSSQDAALLVTLPPGVYSAQVSGVAGATGVALVEIFLLP</sequence>
<dbReference type="Proteomes" id="UP000825051">
    <property type="component" value="Chromosome"/>
</dbReference>
<name>A0A8F9TTX5_9BACT</name>
<accession>A0A8F9TTX5</accession>
<feature type="signal peptide" evidence="1">
    <location>
        <begin position="1"/>
        <end position="21"/>
    </location>
</feature>
<organism evidence="2 3">
    <name type="scientific">Horticoccus luteus</name>
    <dbReference type="NCBI Taxonomy" id="2862869"/>
    <lineage>
        <taxon>Bacteria</taxon>
        <taxon>Pseudomonadati</taxon>
        <taxon>Verrucomicrobiota</taxon>
        <taxon>Opitutia</taxon>
        <taxon>Opitutales</taxon>
        <taxon>Opitutaceae</taxon>
        <taxon>Horticoccus</taxon>
    </lineage>
</organism>
<evidence type="ECO:0000313" key="2">
    <source>
        <dbReference type="EMBL" id="QYM77961.1"/>
    </source>
</evidence>
<evidence type="ECO:0000313" key="3">
    <source>
        <dbReference type="Proteomes" id="UP000825051"/>
    </source>
</evidence>
<feature type="chain" id="PRO_5034729925" evidence="1">
    <location>
        <begin position="22"/>
        <end position="766"/>
    </location>
</feature>
<reference evidence="2" key="1">
    <citation type="submission" date="2021-08" db="EMBL/GenBank/DDBJ databases">
        <title>Genome of a novel bacterium of the phylum Verrucomicrobia, Oleiharenicola sp. KSB-15.</title>
        <authorList>
            <person name="Chung J.-H."/>
            <person name="Ahn J.-H."/>
            <person name="Yoon Y."/>
            <person name="Kim D.-Y."/>
            <person name="An S.-H."/>
            <person name="Park I."/>
            <person name="Yeon J."/>
        </authorList>
    </citation>
    <scope>NUCLEOTIDE SEQUENCE</scope>
    <source>
        <strain evidence="2">KSB-15</strain>
    </source>
</reference>
<protein>
    <submittedName>
        <fullName evidence="2">Uncharacterized protein</fullName>
    </submittedName>
</protein>
<dbReference type="RefSeq" id="WP_220161065.1">
    <property type="nucleotide sequence ID" value="NZ_CP080507.1"/>
</dbReference>
<dbReference type="KEGG" id="ole:K0B96_11625"/>